<dbReference type="NCBIfam" id="TIGR00357">
    <property type="entry name" value="peptide-methionine (R)-S-oxide reductase MsrB"/>
    <property type="match status" value="1"/>
</dbReference>
<dbReference type="Pfam" id="PF01641">
    <property type="entry name" value="SelR"/>
    <property type="match status" value="1"/>
</dbReference>
<dbReference type="PROSITE" id="PS51790">
    <property type="entry name" value="MSRB"/>
    <property type="match status" value="1"/>
</dbReference>
<accession>A0A1G4W8A6</accession>
<dbReference type="Gene3D" id="2.170.150.20">
    <property type="entry name" value="Peptide methionine sulfoxide reductase"/>
    <property type="match status" value="1"/>
</dbReference>
<comment type="catalytic activity">
    <reaction evidence="3">
        <text>L-methionyl-[protein] + [thioredoxin]-disulfide + H2O = L-methionyl-(R)-S-oxide-[protein] + [thioredoxin]-dithiol</text>
        <dbReference type="Rhea" id="RHEA:24164"/>
        <dbReference type="Rhea" id="RHEA-COMP:10698"/>
        <dbReference type="Rhea" id="RHEA-COMP:10700"/>
        <dbReference type="Rhea" id="RHEA-COMP:12313"/>
        <dbReference type="Rhea" id="RHEA-COMP:12314"/>
        <dbReference type="ChEBI" id="CHEBI:15377"/>
        <dbReference type="ChEBI" id="CHEBI:16044"/>
        <dbReference type="ChEBI" id="CHEBI:29950"/>
        <dbReference type="ChEBI" id="CHEBI:45764"/>
        <dbReference type="ChEBI" id="CHEBI:50058"/>
        <dbReference type="EC" id="1.8.4.12"/>
    </reaction>
</comment>
<organism evidence="5 6">
    <name type="scientific">Flavobacterium saliperosum</name>
    <dbReference type="NCBI Taxonomy" id="329186"/>
    <lineage>
        <taxon>Bacteria</taxon>
        <taxon>Pseudomonadati</taxon>
        <taxon>Bacteroidota</taxon>
        <taxon>Flavobacteriia</taxon>
        <taxon>Flavobacteriales</taxon>
        <taxon>Flavobacteriaceae</taxon>
        <taxon>Flavobacterium</taxon>
    </lineage>
</organism>
<dbReference type="STRING" id="329186.SAMN02927925_02692"/>
<dbReference type="PANTHER" id="PTHR10173:SF52">
    <property type="entry name" value="METHIONINE-R-SULFOXIDE REDUCTASE B1"/>
    <property type="match status" value="1"/>
</dbReference>
<dbReference type="InterPro" id="IPR002579">
    <property type="entry name" value="Met_Sox_Rdtase_MsrB_dom"/>
</dbReference>
<dbReference type="eggNOG" id="COG0229">
    <property type="taxonomic scope" value="Bacteria"/>
</dbReference>
<reference evidence="5 6" key="1">
    <citation type="submission" date="2016-10" db="EMBL/GenBank/DDBJ databases">
        <authorList>
            <person name="de Groot N.N."/>
        </authorList>
    </citation>
    <scope>NUCLEOTIDE SEQUENCE [LARGE SCALE GENOMIC DNA]</scope>
    <source>
        <strain evidence="5 6">CGMCC 1.3801</strain>
    </source>
</reference>
<sequence>MSYPVEKSEEEWKAELGEEKYRILRQKGTEYPHTGEYNLLFENGTYCCGGCGEPLFESNSKFDGHCGWPSFDESIPGKVEYIKDTSHGMLRTEILCSKCGGHLGHVFNDGPTKTGVRYCVNSLSLYFRKK</sequence>
<evidence type="ECO:0000256" key="1">
    <source>
        <dbReference type="ARBA" id="ARBA00012499"/>
    </source>
</evidence>
<protein>
    <recommendedName>
        <fullName evidence="1">peptide-methionine (R)-S-oxide reductase</fullName>
        <ecNumber evidence="1">1.8.4.12</ecNumber>
    </recommendedName>
</protein>
<dbReference type="PANTHER" id="PTHR10173">
    <property type="entry name" value="METHIONINE SULFOXIDE REDUCTASE"/>
    <property type="match status" value="1"/>
</dbReference>
<dbReference type="RefSeq" id="WP_023576944.1">
    <property type="nucleotide sequence ID" value="NZ_CBCSBQ010000018.1"/>
</dbReference>
<dbReference type="SUPFAM" id="SSF51316">
    <property type="entry name" value="Mss4-like"/>
    <property type="match status" value="1"/>
</dbReference>
<dbReference type="AlphaFoldDB" id="A0A1G4W8A6"/>
<gene>
    <name evidence="5" type="ORF">SAMN02927925_02692</name>
</gene>
<evidence type="ECO:0000313" key="5">
    <source>
        <dbReference type="EMBL" id="SCX18420.1"/>
    </source>
</evidence>
<evidence type="ECO:0000259" key="4">
    <source>
        <dbReference type="PROSITE" id="PS51790"/>
    </source>
</evidence>
<name>A0A1G4W8A6_9FLAO</name>
<evidence type="ECO:0000256" key="3">
    <source>
        <dbReference type="ARBA" id="ARBA00048488"/>
    </source>
</evidence>
<evidence type="ECO:0000256" key="2">
    <source>
        <dbReference type="ARBA" id="ARBA00023002"/>
    </source>
</evidence>
<dbReference type="GO" id="GO:0005737">
    <property type="term" value="C:cytoplasm"/>
    <property type="evidence" value="ECO:0007669"/>
    <property type="project" value="TreeGrafter"/>
</dbReference>
<keyword evidence="2" id="KW-0560">Oxidoreductase</keyword>
<evidence type="ECO:0000313" key="6">
    <source>
        <dbReference type="Proteomes" id="UP000182124"/>
    </source>
</evidence>
<proteinExistence type="predicted"/>
<dbReference type="EMBL" id="FMTY01000009">
    <property type="protein sequence ID" value="SCX18420.1"/>
    <property type="molecule type" value="Genomic_DNA"/>
</dbReference>
<dbReference type="GO" id="GO:0006979">
    <property type="term" value="P:response to oxidative stress"/>
    <property type="evidence" value="ECO:0007669"/>
    <property type="project" value="InterPro"/>
</dbReference>
<dbReference type="EC" id="1.8.4.12" evidence="1"/>
<dbReference type="InterPro" id="IPR011057">
    <property type="entry name" value="Mss4-like_sf"/>
</dbReference>
<feature type="domain" description="MsrB" evidence="4">
    <location>
        <begin position="9"/>
        <end position="130"/>
    </location>
</feature>
<dbReference type="Proteomes" id="UP000182124">
    <property type="component" value="Unassembled WGS sequence"/>
</dbReference>
<dbReference type="GO" id="GO:0033743">
    <property type="term" value="F:peptide-methionine (R)-S-oxide reductase activity"/>
    <property type="evidence" value="ECO:0007669"/>
    <property type="project" value="UniProtKB-EC"/>
</dbReference>
<dbReference type="InterPro" id="IPR028427">
    <property type="entry name" value="Met_Sox_Rdtase_MsrB"/>
</dbReference>
<dbReference type="GO" id="GO:0030091">
    <property type="term" value="P:protein repair"/>
    <property type="evidence" value="ECO:0007669"/>
    <property type="project" value="InterPro"/>
</dbReference>